<dbReference type="PANTHER" id="PTHR13420">
    <property type="entry name" value="UPF0235 PROTEIN C15ORF40"/>
    <property type="match status" value="1"/>
</dbReference>
<evidence type="ECO:0000256" key="1">
    <source>
        <dbReference type="ARBA" id="ARBA00010364"/>
    </source>
</evidence>
<comment type="caution">
    <text evidence="3">The sequence shown here is derived from an EMBL/GenBank/DDBJ whole genome shotgun (WGS) entry which is preliminary data.</text>
</comment>
<dbReference type="GO" id="GO:0005737">
    <property type="term" value="C:cytoplasm"/>
    <property type="evidence" value="ECO:0007669"/>
    <property type="project" value="TreeGrafter"/>
</dbReference>
<dbReference type="AlphaFoldDB" id="A0A3R7XHB0"/>
<dbReference type="Gene3D" id="3.30.1200.10">
    <property type="entry name" value="YggU-like"/>
    <property type="match status" value="1"/>
</dbReference>
<dbReference type="HAMAP" id="MF_00634">
    <property type="entry name" value="UPF0235"/>
    <property type="match status" value="1"/>
</dbReference>
<dbReference type="InterPro" id="IPR003746">
    <property type="entry name" value="DUF167"/>
</dbReference>
<organism evidence="3 4">
    <name type="scientific">Methanosalsum natronophilum</name>
    <dbReference type="NCBI Taxonomy" id="768733"/>
    <lineage>
        <taxon>Archaea</taxon>
        <taxon>Methanobacteriati</taxon>
        <taxon>Methanobacteriota</taxon>
        <taxon>Stenosarchaea group</taxon>
        <taxon>Methanomicrobia</taxon>
        <taxon>Methanosarcinales</taxon>
        <taxon>Methanosarcinaceae</taxon>
        <taxon>Methanosalsum</taxon>
    </lineage>
</organism>
<comment type="similarity">
    <text evidence="1 2">Belongs to the UPF0235 family.</text>
</comment>
<gene>
    <name evidence="3" type="ORF">D5R95_06105</name>
</gene>
<protein>
    <recommendedName>
        <fullName evidence="2">UPF0235 protein D5R95_06105</fullName>
    </recommendedName>
</protein>
<reference evidence="3 4" key="1">
    <citation type="submission" date="2018-08" db="EMBL/GenBank/DDBJ databases">
        <title>The metabolism and importance of syntrophic acetate oxidation coupled to methane or sulfide production in haloalkaline environments.</title>
        <authorList>
            <person name="Timmers P.H.A."/>
            <person name="Vavourakis C.D."/>
            <person name="Sorokin D.Y."/>
            <person name="Sinninghe Damste J.S."/>
            <person name="Muyzer G."/>
            <person name="Stams A.J.M."/>
            <person name="Plugge C.M."/>
        </authorList>
    </citation>
    <scope>NUCLEOTIDE SEQUENCE [LARGE SCALE GENOMIC DNA]</scope>
    <source>
        <strain evidence="3">MSAO_Arc3</strain>
    </source>
</reference>
<dbReference type="Pfam" id="PF02594">
    <property type="entry name" value="DUF167"/>
    <property type="match status" value="1"/>
</dbReference>
<dbReference type="EMBL" id="QZAB01000386">
    <property type="protein sequence ID" value="RQD83759.1"/>
    <property type="molecule type" value="Genomic_DNA"/>
</dbReference>
<dbReference type="SUPFAM" id="SSF69786">
    <property type="entry name" value="YggU-like"/>
    <property type="match status" value="1"/>
</dbReference>
<dbReference type="PANTHER" id="PTHR13420:SF7">
    <property type="entry name" value="UPF0235 PROTEIN C15ORF40"/>
    <property type="match status" value="1"/>
</dbReference>
<proteinExistence type="inferred from homology"/>
<accession>A0A3R7XHB0</accession>
<dbReference type="Proteomes" id="UP000284763">
    <property type="component" value="Unassembled WGS sequence"/>
</dbReference>
<evidence type="ECO:0000313" key="4">
    <source>
        <dbReference type="Proteomes" id="UP000284763"/>
    </source>
</evidence>
<dbReference type="InterPro" id="IPR036591">
    <property type="entry name" value="YggU-like_sf"/>
</dbReference>
<evidence type="ECO:0000313" key="3">
    <source>
        <dbReference type="EMBL" id="RQD83759.1"/>
    </source>
</evidence>
<name>A0A3R7XHB0_9EURY</name>
<evidence type="ECO:0000256" key="2">
    <source>
        <dbReference type="HAMAP-Rule" id="MF_00634"/>
    </source>
</evidence>
<sequence>MELEEAIKDIDDGILLKLEIIPGSKENHVPYAYNSWRKTIKVKITEEPKCGKANLQLIDVLASFFGVKQNKIEIIKGLKNHRKTIKIKDISYNSVIKKLIDAL</sequence>
<dbReference type="NCBIfam" id="TIGR00251">
    <property type="entry name" value="DUF167 family protein"/>
    <property type="match status" value="1"/>
</dbReference>
<dbReference type="SMART" id="SM01152">
    <property type="entry name" value="DUF167"/>
    <property type="match status" value="1"/>
</dbReference>